<gene>
    <name evidence="1" type="ORF">Hgul01_00775</name>
</gene>
<proteinExistence type="predicted"/>
<accession>A0ABP9WWN2</accession>
<reference evidence="1 2" key="1">
    <citation type="submission" date="2024-02" db="EMBL/GenBank/DDBJ databases">
        <title>Herpetosiphon gulosus NBRC 112829.</title>
        <authorList>
            <person name="Ichikawa N."/>
            <person name="Katano-Makiyama Y."/>
            <person name="Hidaka K."/>
        </authorList>
    </citation>
    <scope>NUCLEOTIDE SEQUENCE [LARGE SCALE GENOMIC DNA]</scope>
    <source>
        <strain evidence="1 2">NBRC 112829</strain>
    </source>
</reference>
<dbReference type="Proteomes" id="UP001428290">
    <property type="component" value="Unassembled WGS sequence"/>
</dbReference>
<name>A0ABP9WWN2_9CHLR</name>
<protein>
    <submittedName>
        <fullName evidence="1">Uncharacterized protein</fullName>
    </submittedName>
</protein>
<evidence type="ECO:0000313" key="1">
    <source>
        <dbReference type="EMBL" id="GAA5526993.1"/>
    </source>
</evidence>
<organism evidence="1 2">
    <name type="scientific">Herpetosiphon gulosus</name>
    <dbReference type="NCBI Taxonomy" id="1973496"/>
    <lineage>
        <taxon>Bacteria</taxon>
        <taxon>Bacillati</taxon>
        <taxon>Chloroflexota</taxon>
        <taxon>Chloroflexia</taxon>
        <taxon>Herpetosiphonales</taxon>
        <taxon>Herpetosiphonaceae</taxon>
        <taxon>Herpetosiphon</taxon>
    </lineage>
</organism>
<keyword evidence="2" id="KW-1185">Reference proteome</keyword>
<evidence type="ECO:0000313" key="2">
    <source>
        <dbReference type="Proteomes" id="UP001428290"/>
    </source>
</evidence>
<sequence length="170" mass="19936">MNYYFFDQLTRWLERRDMNYTRPIQLNPQAADVHLRWVAPLPLIGKVTNDLAFWDFDRLAIDQEYQAYTLEQANLAQLKLVEAGFVRKRWLRLHLPNAITVAVSAREFSAECIKLVEQPFFAWIGGYSCSMILLNPRGYSIIHQRTWPRSSLPPKMAINFIQTMLKTLDS</sequence>
<dbReference type="EMBL" id="BAABRU010000002">
    <property type="protein sequence ID" value="GAA5526993.1"/>
    <property type="molecule type" value="Genomic_DNA"/>
</dbReference>
<comment type="caution">
    <text evidence="1">The sequence shown here is derived from an EMBL/GenBank/DDBJ whole genome shotgun (WGS) entry which is preliminary data.</text>
</comment>